<evidence type="ECO:0000313" key="3">
    <source>
        <dbReference type="Proteomes" id="UP000054549"/>
    </source>
</evidence>
<gene>
    <name evidence="2" type="ORF">M378DRAFT_213445</name>
</gene>
<keyword evidence="1" id="KW-1133">Transmembrane helix</keyword>
<dbReference type="EMBL" id="KN818222">
    <property type="protein sequence ID" value="KIL71352.1"/>
    <property type="molecule type" value="Genomic_DNA"/>
</dbReference>
<keyword evidence="1" id="KW-0472">Membrane</keyword>
<name>A0A0C2XAD4_AMAMK</name>
<dbReference type="Proteomes" id="UP000054549">
    <property type="component" value="Unassembled WGS sequence"/>
</dbReference>
<feature type="transmembrane region" description="Helical" evidence="1">
    <location>
        <begin position="65"/>
        <end position="88"/>
    </location>
</feature>
<organism evidence="2 3">
    <name type="scientific">Amanita muscaria (strain Koide BX008)</name>
    <dbReference type="NCBI Taxonomy" id="946122"/>
    <lineage>
        <taxon>Eukaryota</taxon>
        <taxon>Fungi</taxon>
        <taxon>Dikarya</taxon>
        <taxon>Basidiomycota</taxon>
        <taxon>Agaricomycotina</taxon>
        <taxon>Agaricomycetes</taxon>
        <taxon>Agaricomycetidae</taxon>
        <taxon>Agaricales</taxon>
        <taxon>Pluteineae</taxon>
        <taxon>Amanitaceae</taxon>
        <taxon>Amanita</taxon>
    </lineage>
</organism>
<reference evidence="2 3" key="1">
    <citation type="submission" date="2014-04" db="EMBL/GenBank/DDBJ databases">
        <title>Evolutionary Origins and Diversification of the Mycorrhizal Mutualists.</title>
        <authorList>
            <consortium name="DOE Joint Genome Institute"/>
            <consortium name="Mycorrhizal Genomics Consortium"/>
            <person name="Kohler A."/>
            <person name="Kuo A."/>
            <person name="Nagy L.G."/>
            <person name="Floudas D."/>
            <person name="Copeland A."/>
            <person name="Barry K.W."/>
            <person name="Cichocki N."/>
            <person name="Veneault-Fourrey C."/>
            <person name="LaButti K."/>
            <person name="Lindquist E.A."/>
            <person name="Lipzen A."/>
            <person name="Lundell T."/>
            <person name="Morin E."/>
            <person name="Murat C."/>
            <person name="Riley R."/>
            <person name="Ohm R."/>
            <person name="Sun H."/>
            <person name="Tunlid A."/>
            <person name="Henrissat B."/>
            <person name="Grigoriev I.V."/>
            <person name="Hibbett D.S."/>
            <person name="Martin F."/>
        </authorList>
    </citation>
    <scope>NUCLEOTIDE SEQUENCE [LARGE SCALE GENOMIC DNA]</scope>
    <source>
        <strain evidence="2 3">Koide BX008</strain>
    </source>
</reference>
<accession>A0A0C2XAD4</accession>
<sequence>MPKMEPFLGQQAQKQLATLVILSAECNYPCVIVPARPPVSNHFVVCVKLLHVADSCSLRITRMLWSIYCALNCAITALLHILNLRFLWRPVRFTLSSNKTSRVKMPTTMQYVCQILSRPQ</sequence>
<proteinExistence type="predicted"/>
<dbReference type="AlphaFoldDB" id="A0A0C2XAD4"/>
<evidence type="ECO:0000256" key="1">
    <source>
        <dbReference type="SAM" id="Phobius"/>
    </source>
</evidence>
<protein>
    <submittedName>
        <fullName evidence="2">Uncharacterized protein</fullName>
    </submittedName>
</protein>
<dbReference type="HOGENOM" id="CLU_2049080_0_0_1"/>
<evidence type="ECO:0000313" key="2">
    <source>
        <dbReference type="EMBL" id="KIL71352.1"/>
    </source>
</evidence>
<keyword evidence="3" id="KW-1185">Reference proteome</keyword>
<keyword evidence="1" id="KW-0812">Transmembrane</keyword>
<dbReference type="InParanoid" id="A0A0C2XAD4"/>